<protein>
    <recommendedName>
        <fullName evidence="5">Bromo domain-containing protein</fullName>
    </recommendedName>
</protein>
<feature type="compositionally biased region" description="Polar residues" evidence="4">
    <location>
        <begin position="1364"/>
        <end position="1405"/>
    </location>
</feature>
<dbReference type="STRING" id="6198.A0A074ZBA4"/>
<feature type="compositionally biased region" description="Basic and acidic residues" evidence="4">
    <location>
        <begin position="862"/>
        <end position="875"/>
    </location>
</feature>
<feature type="region of interest" description="Disordered" evidence="4">
    <location>
        <begin position="1181"/>
        <end position="1204"/>
    </location>
</feature>
<organism evidence="6 7">
    <name type="scientific">Opisthorchis viverrini</name>
    <name type="common">Southeast Asian liver fluke</name>
    <dbReference type="NCBI Taxonomy" id="6198"/>
    <lineage>
        <taxon>Eukaryota</taxon>
        <taxon>Metazoa</taxon>
        <taxon>Spiralia</taxon>
        <taxon>Lophotrochozoa</taxon>
        <taxon>Platyhelminthes</taxon>
        <taxon>Trematoda</taxon>
        <taxon>Digenea</taxon>
        <taxon>Opisthorchiida</taxon>
        <taxon>Opisthorchiata</taxon>
        <taxon>Opisthorchiidae</taxon>
        <taxon>Opisthorchis</taxon>
    </lineage>
</organism>
<feature type="non-terminal residue" evidence="6">
    <location>
        <position position="1"/>
    </location>
</feature>
<evidence type="ECO:0000256" key="3">
    <source>
        <dbReference type="SAM" id="Coils"/>
    </source>
</evidence>
<dbReference type="RefSeq" id="XP_009173404.1">
    <property type="nucleotide sequence ID" value="XM_009175140.1"/>
</dbReference>
<evidence type="ECO:0000313" key="6">
    <source>
        <dbReference type="EMBL" id="KER22857.1"/>
    </source>
</evidence>
<feature type="region of interest" description="Disordered" evidence="4">
    <location>
        <begin position="1217"/>
        <end position="1265"/>
    </location>
</feature>
<keyword evidence="1 2" id="KW-0103">Bromodomain</keyword>
<dbReference type="PANTHER" id="PTHR31095:SF3">
    <property type="entry name" value="RIKEN CDNA 9930021J03 GENE"/>
    <property type="match status" value="1"/>
</dbReference>
<dbReference type="Gene3D" id="1.20.920.10">
    <property type="entry name" value="Bromodomain-like"/>
    <property type="match status" value="1"/>
</dbReference>
<dbReference type="InterPro" id="IPR001487">
    <property type="entry name" value="Bromodomain"/>
</dbReference>
<dbReference type="PROSITE" id="PS00633">
    <property type="entry name" value="BROMODOMAIN_1"/>
    <property type="match status" value="1"/>
</dbReference>
<gene>
    <name evidence="6" type="ORF">T265_14765</name>
</gene>
<dbReference type="KEGG" id="ovi:T265_14765"/>
<evidence type="ECO:0000256" key="4">
    <source>
        <dbReference type="SAM" id="MobiDB-lite"/>
    </source>
</evidence>
<feature type="compositionally biased region" description="Polar residues" evidence="4">
    <location>
        <begin position="562"/>
        <end position="573"/>
    </location>
</feature>
<evidence type="ECO:0000259" key="5">
    <source>
        <dbReference type="PROSITE" id="PS50014"/>
    </source>
</evidence>
<dbReference type="InterPro" id="IPR056522">
    <property type="entry name" value="KIAA2026_hel"/>
</dbReference>
<keyword evidence="7" id="KW-1185">Reference proteome</keyword>
<dbReference type="GeneID" id="20328931"/>
<dbReference type="Proteomes" id="UP000054324">
    <property type="component" value="Unassembled WGS sequence"/>
</dbReference>
<feature type="compositionally biased region" description="Basic residues" evidence="4">
    <location>
        <begin position="622"/>
        <end position="638"/>
    </location>
</feature>
<keyword evidence="3" id="KW-0175">Coiled coil</keyword>
<feature type="region of interest" description="Disordered" evidence="4">
    <location>
        <begin position="785"/>
        <end position="955"/>
    </location>
</feature>
<evidence type="ECO:0000256" key="2">
    <source>
        <dbReference type="PROSITE-ProRule" id="PRU00035"/>
    </source>
</evidence>
<evidence type="ECO:0000313" key="7">
    <source>
        <dbReference type="Proteomes" id="UP000054324"/>
    </source>
</evidence>
<accession>A0A074ZBA4</accession>
<dbReference type="EMBL" id="KL596876">
    <property type="protein sequence ID" value="KER22857.1"/>
    <property type="molecule type" value="Genomic_DNA"/>
</dbReference>
<dbReference type="InterPro" id="IPR018359">
    <property type="entry name" value="Bromodomain_CS"/>
</dbReference>
<feature type="region of interest" description="Disordered" evidence="4">
    <location>
        <begin position="982"/>
        <end position="1005"/>
    </location>
</feature>
<evidence type="ECO:0000256" key="1">
    <source>
        <dbReference type="ARBA" id="ARBA00023117"/>
    </source>
</evidence>
<dbReference type="PROSITE" id="PS50014">
    <property type="entry name" value="BROMODOMAIN_2"/>
    <property type="match status" value="1"/>
</dbReference>
<dbReference type="Pfam" id="PF00439">
    <property type="entry name" value="Bromodomain"/>
    <property type="match status" value="1"/>
</dbReference>
<dbReference type="PRINTS" id="PR00503">
    <property type="entry name" value="BROMODOMAIN"/>
</dbReference>
<proteinExistence type="predicted"/>
<dbReference type="SMART" id="SM00297">
    <property type="entry name" value="BROMO"/>
    <property type="match status" value="1"/>
</dbReference>
<feature type="domain" description="Bromo" evidence="5">
    <location>
        <begin position="69"/>
        <end position="141"/>
    </location>
</feature>
<feature type="compositionally biased region" description="Polar residues" evidence="4">
    <location>
        <begin position="876"/>
        <end position="887"/>
    </location>
</feature>
<feature type="non-terminal residue" evidence="6">
    <location>
        <position position="1488"/>
    </location>
</feature>
<dbReference type="OrthoDB" id="1870062at2759"/>
<feature type="compositionally biased region" description="Polar residues" evidence="4">
    <location>
        <begin position="902"/>
        <end position="915"/>
    </location>
</feature>
<dbReference type="SUPFAM" id="SSF47370">
    <property type="entry name" value="Bromodomain"/>
    <property type="match status" value="1"/>
</dbReference>
<dbReference type="InterPro" id="IPR040214">
    <property type="entry name" value="BRD10"/>
</dbReference>
<dbReference type="CDD" id="cd04369">
    <property type="entry name" value="Bromodomain"/>
    <property type="match status" value="1"/>
</dbReference>
<feature type="region of interest" description="Disordered" evidence="4">
    <location>
        <begin position="1467"/>
        <end position="1488"/>
    </location>
</feature>
<feature type="compositionally biased region" description="Low complexity" evidence="4">
    <location>
        <begin position="836"/>
        <end position="845"/>
    </location>
</feature>
<dbReference type="PANTHER" id="PTHR31095">
    <property type="entry name" value="RIKEN CDNA 9930021J03 GENE"/>
    <property type="match status" value="1"/>
</dbReference>
<sequence length="1488" mass="165412">ANPSGLIPYHSLHSVLRPQATPFVLSVISFLCISAFQMAISQSPGCDSPGTNTEVVLARELLDSLMSRANAPISYPFMEEVDPDVLGLKDYRKIVKEPMWLKKMAEKFANGVYQNIREFVCDFRLMLLNCYRYNGVSSRMGRCAEKLELLFEQKLQLMPQEIRTKTSIQATLGGGTAEEELSDAGIPRRRSSSRLFLAGDSRQLTPMRAIMEELEHTLEPGTGLTAVLVTASTDLSKFASNNLFNSSMQSLSTATTAEERVAILIARLTYWNIRRQDEALLTSWDSWWTEQQGPELIDVAQNTQELLETYQFLWLADPFLGLTESLVYFTPQPPVIEVNPAPARNLGLLDLEFALTVAPRASLLLATCMSHLLATIKERGRIVAVLSTADGPTGDPIQDPSNDSRRLRGTQSRVTSCLSPLEYDVWERRLAARVTSWYRALWDKGKGNPIWATRRLGLPPKFFHRCGFRQSPLDSKRFHELPVYIRIQLFYALCETVLRSFDNLRLSMERDAGWEAAAPVLLGEDIFSSVTYIHFPGMLDSTAATLNRVYRVSRLKSGPVDLQQQSNKSSPSPATELEPVASEKSGFDSSTTEPLTVCKVEHQASSSSSEEPVEIAVPTRATRGKRSRKRKFTHKKNHSQLESSAAEHNRLIAEYGIDVPGPVGRLPRWIDPSLARSTCRRLHGIAGQLKALQSLGGATQEKSRGRKTSLLSFTTSLLERTFNAHGTGSELWSKSSGPIFLTAFHRLDSRKVAELTAEEPALVPSPFGTLCGMSRRYLSMQLSRSYYGPGMRNSKSNSSRRMRARARAKKLRETTAAMSEQDELASSTADADDADNSASSLSSSSTDEDRQTGDEGEEGEDEKPPSHANEVDDLNKPQQAQDVSTTCVCDADNQSKHENNEQDTSPSGADSNPTGQVDKVEETGDTPMSEVESGPKSAEETADPEEPMVTQPDRHEFSLIAWDTKSLKELLSELRTLLERAQRRLSDPNPSDCSPTQKEEDGTPSVDAFRLEASDSFSSVTDVEDGPDKDYRSKRQVVGRREHHSFGRLRRGIQMLKQLIRNLEQLETSMRSRHNECEDAQRLARLRLRKDVAVWQAKEDYRSKRQVVGRREHHSFGRLRRGIQMLKQLIRNLEQLETSMRSRHNECEDAQRLARLRLRKDVAVWQAKEDERVRKEAEAARLEEQKQQQSAVATAHELAKERAERLQRREMLRSIEYGASSDLDGEGDVGSRNSSPDYRPPGFSARTAQGTVKPPTFQEPVTSPRLSSTAFSCRFDKTGSPKMPIPRTGAALPQPLNHIAIGGVRPLNGPSNIFQPRVSPFSRVTIASPHPTFGVRFTGITPTRPLPAPHSATRQSTITVAGPMAQTNSPVTSSNAPPLSTPASVTNTHWSNSIPSANHVSQSPSVRPIPPPRKIYRVYDTLFTENATPVRINPDGTLHSLPLDSIPAHHRQVAVQMIARYKQHAAAGLAPATTPKRVSVTTGEPDPT</sequence>
<name>A0A074ZBA4_OPIVI</name>
<dbReference type="Pfam" id="PF23450">
    <property type="entry name" value="KIAA2026_hel"/>
    <property type="match status" value="1"/>
</dbReference>
<feature type="region of interest" description="Disordered" evidence="4">
    <location>
        <begin position="1364"/>
        <end position="1408"/>
    </location>
</feature>
<feature type="compositionally biased region" description="Basic residues" evidence="4">
    <location>
        <begin position="798"/>
        <end position="810"/>
    </location>
</feature>
<dbReference type="CTD" id="20328931"/>
<feature type="region of interest" description="Disordered" evidence="4">
    <location>
        <begin position="560"/>
        <end position="644"/>
    </location>
</feature>
<feature type="coiled-coil region" evidence="3">
    <location>
        <begin position="1049"/>
        <end position="1083"/>
    </location>
</feature>
<reference evidence="6 7" key="1">
    <citation type="submission" date="2013-11" db="EMBL/GenBank/DDBJ databases">
        <title>Opisthorchis viverrini - life in the bile duct.</title>
        <authorList>
            <person name="Young N.D."/>
            <person name="Nagarajan N."/>
            <person name="Lin S.J."/>
            <person name="Korhonen P.K."/>
            <person name="Jex A.R."/>
            <person name="Hall R.S."/>
            <person name="Safavi-Hemami H."/>
            <person name="Kaewkong W."/>
            <person name="Bertrand D."/>
            <person name="Gao S."/>
            <person name="Seet Q."/>
            <person name="Wongkham S."/>
            <person name="Teh B.T."/>
            <person name="Wongkham C."/>
            <person name="Intapan P.M."/>
            <person name="Maleewong W."/>
            <person name="Yang X."/>
            <person name="Hu M."/>
            <person name="Wang Z."/>
            <person name="Hofmann A."/>
            <person name="Sternberg P.W."/>
            <person name="Tan P."/>
            <person name="Wang J."/>
            <person name="Gasser R.B."/>
        </authorList>
    </citation>
    <scope>NUCLEOTIDE SEQUENCE [LARGE SCALE GENOMIC DNA]</scope>
</reference>
<dbReference type="InterPro" id="IPR036427">
    <property type="entry name" value="Bromodomain-like_sf"/>
</dbReference>